<accession>B4IS23</accession>
<name>B4IS23_DROPE</name>
<evidence type="ECO:0000313" key="2">
    <source>
        <dbReference type="EMBL" id="EDW40030.1"/>
    </source>
</evidence>
<gene>
    <name evidence="2" type="primary">Dper\GL16622</name>
    <name evidence="2" type="ORF">Dper_GL16622</name>
</gene>
<dbReference type="EMBL" id="CH697620">
    <property type="protein sequence ID" value="EDW40030.1"/>
    <property type="molecule type" value="Genomic_DNA"/>
</dbReference>
<organism evidence="3">
    <name type="scientific">Drosophila persimilis</name>
    <name type="common">Fruit fly</name>
    <dbReference type="NCBI Taxonomy" id="7234"/>
    <lineage>
        <taxon>Eukaryota</taxon>
        <taxon>Metazoa</taxon>
        <taxon>Ecdysozoa</taxon>
        <taxon>Arthropoda</taxon>
        <taxon>Hexapoda</taxon>
        <taxon>Insecta</taxon>
        <taxon>Pterygota</taxon>
        <taxon>Neoptera</taxon>
        <taxon>Endopterygota</taxon>
        <taxon>Diptera</taxon>
        <taxon>Brachycera</taxon>
        <taxon>Muscomorpha</taxon>
        <taxon>Ephydroidea</taxon>
        <taxon>Drosophilidae</taxon>
        <taxon>Drosophila</taxon>
        <taxon>Sophophora</taxon>
    </lineage>
</organism>
<proteinExistence type="predicted"/>
<dbReference type="AlphaFoldDB" id="B4IS23"/>
<evidence type="ECO:0000313" key="3">
    <source>
        <dbReference type="Proteomes" id="UP000008744"/>
    </source>
</evidence>
<dbReference type="GO" id="GO:0030148">
    <property type="term" value="P:sphingolipid biosynthetic process"/>
    <property type="evidence" value="ECO:0007669"/>
    <property type="project" value="EnsemblMetazoa"/>
</dbReference>
<dbReference type="eggNOG" id="KOG1357">
    <property type="taxonomic scope" value="Eukaryota"/>
</dbReference>
<sequence length="89" mass="9503">MGNFDAFEQGLASPNGNGRLPNGHGCPKDSPSVDNQLKFSAPAYTEIRTRRCNAKAAAESKVRTDSKVLKVEPSAAIAENVDTPQSAYH</sequence>
<dbReference type="GO" id="GO:0005886">
    <property type="term" value="C:plasma membrane"/>
    <property type="evidence" value="ECO:0007669"/>
    <property type="project" value="EnsemblMetazoa"/>
</dbReference>
<feature type="region of interest" description="Disordered" evidence="1">
    <location>
        <begin position="1"/>
        <end position="36"/>
    </location>
</feature>
<dbReference type="GO" id="GO:0004758">
    <property type="term" value="F:serine C-palmitoyltransferase activity"/>
    <property type="evidence" value="ECO:0007669"/>
    <property type="project" value="EnsemblMetazoa"/>
</dbReference>
<evidence type="ECO:0000256" key="1">
    <source>
        <dbReference type="SAM" id="MobiDB-lite"/>
    </source>
</evidence>
<keyword evidence="3" id="KW-1185">Reference proteome</keyword>
<dbReference type="OrthoDB" id="65434at2759"/>
<dbReference type="Proteomes" id="UP000008744">
    <property type="component" value="Unassembled WGS sequence"/>
</dbReference>
<reference evidence="2 3" key="1">
    <citation type="journal article" date="2007" name="Nature">
        <title>Evolution of genes and genomes on the Drosophila phylogeny.</title>
        <authorList>
            <consortium name="Drosophila 12 Genomes Consortium"/>
            <person name="Clark A.G."/>
            <person name="Eisen M.B."/>
            <person name="Smith D.R."/>
            <person name="Bergman C.M."/>
            <person name="Oliver B."/>
            <person name="Markow T.A."/>
            <person name="Kaufman T.C."/>
            <person name="Kellis M."/>
            <person name="Gelbart W."/>
            <person name="Iyer V.N."/>
            <person name="Pollard D.A."/>
            <person name="Sackton T.B."/>
            <person name="Larracuente A.M."/>
            <person name="Singh N.D."/>
            <person name="Abad J.P."/>
            <person name="Abt D.N."/>
            <person name="Adryan B."/>
            <person name="Aguade M."/>
            <person name="Akashi H."/>
            <person name="Anderson W.W."/>
            <person name="Aquadro C.F."/>
            <person name="Ardell D.H."/>
            <person name="Arguello R."/>
            <person name="Artieri C.G."/>
            <person name="Barbash D.A."/>
            <person name="Barker D."/>
            <person name="Barsanti P."/>
            <person name="Batterham P."/>
            <person name="Batzoglou S."/>
            <person name="Begun D."/>
            <person name="Bhutkar A."/>
            <person name="Blanco E."/>
            <person name="Bosak S.A."/>
            <person name="Bradley R.K."/>
            <person name="Brand A.D."/>
            <person name="Brent M.R."/>
            <person name="Brooks A.N."/>
            <person name="Brown R.H."/>
            <person name="Butlin R.K."/>
            <person name="Caggese C."/>
            <person name="Calvi B.R."/>
            <person name="Bernardo de Carvalho A."/>
            <person name="Caspi A."/>
            <person name="Castrezana S."/>
            <person name="Celniker S.E."/>
            <person name="Chang J.L."/>
            <person name="Chapple C."/>
            <person name="Chatterji S."/>
            <person name="Chinwalla A."/>
            <person name="Civetta A."/>
            <person name="Clifton S.W."/>
            <person name="Comeron J.M."/>
            <person name="Costello J.C."/>
            <person name="Coyne J.A."/>
            <person name="Daub J."/>
            <person name="David R.G."/>
            <person name="Delcher A.L."/>
            <person name="Delehaunty K."/>
            <person name="Do C.B."/>
            <person name="Ebling H."/>
            <person name="Edwards K."/>
            <person name="Eickbush T."/>
            <person name="Evans J.D."/>
            <person name="Filipski A."/>
            <person name="Findeiss S."/>
            <person name="Freyhult E."/>
            <person name="Fulton L."/>
            <person name="Fulton R."/>
            <person name="Garcia A.C."/>
            <person name="Gardiner A."/>
            <person name="Garfield D.A."/>
            <person name="Garvin B.E."/>
            <person name="Gibson G."/>
            <person name="Gilbert D."/>
            <person name="Gnerre S."/>
            <person name="Godfrey J."/>
            <person name="Good R."/>
            <person name="Gotea V."/>
            <person name="Gravely B."/>
            <person name="Greenberg A.J."/>
            <person name="Griffiths-Jones S."/>
            <person name="Gross S."/>
            <person name="Guigo R."/>
            <person name="Gustafson E.A."/>
            <person name="Haerty W."/>
            <person name="Hahn M.W."/>
            <person name="Halligan D.L."/>
            <person name="Halpern A.L."/>
            <person name="Halter G.M."/>
            <person name="Han M.V."/>
            <person name="Heger A."/>
            <person name="Hillier L."/>
            <person name="Hinrichs A.S."/>
            <person name="Holmes I."/>
            <person name="Hoskins R.A."/>
            <person name="Hubisz M.J."/>
            <person name="Hultmark D."/>
            <person name="Huntley M.A."/>
            <person name="Jaffe D.B."/>
            <person name="Jagadeeshan S."/>
            <person name="Jeck W.R."/>
            <person name="Johnson J."/>
            <person name="Jones C.D."/>
            <person name="Jordan W.C."/>
            <person name="Karpen G.H."/>
            <person name="Kataoka E."/>
            <person name="Keightley P.D."/>
            <person name="Kheradpour P."/>
            <person name="Kirkness E.F."/>
            <person name="Koerich L.B."/>
            <person name="Kristiansen K."/>
            <person name="Kudrna D."/>
            <person name="Kulathinal R.J."/>
            <person name="Kumar S."/>
            <person name="Kwok R."/>
            <person name="Lander E."/>
            <person name="Langley C.H."/>
            <person name="Lapoint R."/>
            <person name="Lazzaro B.P."/>
            <person name="Lee S.J."/>
            <person name="Levesque L."/>
            <person name="Li R."/>
            <person name="Lin C.F."/>
            <person name="Lin M.F."/>
            <person name="Lindblad-Toh K."/>
            <person name="Llopart A."/>
            <person name="Long M."/>
            <person name="Low L."/>
            <person name="Lozovsky E."/>
            <person name="Lu J."/>
            <person name="Luo M."/>
            <person name="Machado C.A."/>
            <person name="Makalowski W."/>
            <person name="Marzo M."/>
            <person name="Matsuda M."/>
            <person name="Matzkin L."/>
            <person name="McAllister B."/>
            <person name="McBride C.S."/>
            <person name="McKernan B."/>
            <person name="McKernan K."/>
            <person name="Mendez-Lago M."/>
            <person name="Minx P."/>
            <person name="Mollenhauer M.U."/>
            <person name="Montooth K."/>
            <person name="Mount S.M."/>
            <person name="Mu X."/>
            <person name="Myers E."/>
            <person name="Negre B."/>
            <person name="Newfeld S."/>
            <person name="Nielsen R."/>
            <person name="Noor M.A."/>
            <person name="O'Grady P."/>
            <person name="Pachter L."/>
            <person name="Papaceit M."/>
            <person name="Parisi M.J."/>
            <person name="Parisi M."/>
            <person name="Parts L."/>
            <person name="Pedersen J.S."/>
            <person name="Pesole G."/>
            <person name="Phillippy A.M."/>
            <person name="Ponting C.P."/>
            <person name="Pop M."/>
            <person name="Porcelli D."/>
            <person name="Powell J.R."/>
            <person name="Prohaska S."/>
            <person name="Pruitt K."/>
            <person name="Puig M."/>
            <person name="Quesneville H."/>
            <person name="Ram K.R."/>
            <person name="Rand D."/>
            <person name="Rasmussen M.D."/>
            <person name="Reed L.K."/>
            <person name="Reenan R."/>
            <person name="Reily A."/>
            <person name="Remington K.A."/>
            <person name="Rieger T.T."/>
            <person name="Ritchie M.G."/>
            <person name="Robin C."/>
            <person name="Rogers Y.H."/>
            <person name="Rohde C."/>
            <person name="Rozas J."/>
            <person name="Rubenfield M.J."/>
            <person name="Ruiz A."/>
            <person name="Russo S."/>
            <person name="Salzberg S.L."/>
            <person name="Sanchez-Gracia A."/>
            <person name="Saranga D.J."/>
            <person name="Sato H."/>
            <person name="Schaeffer S.W."/>
            <person name="Schatz M.C."/>
            <person name="Schlenke T."/>
            <person name="Schwartz R."/>
            <person name="Segarra C."/>
            <person name="Singh R.S."/>
            <person name="Sirot L."/>
            <person name="Sirota M."/>
            <person name="Sisneros N.B."/>
            <person name="Smith C.D."/>
            <person name="Smith T.F."/>
            <person name="Spieth J."/>
            <person name="Stage D.E."/>
            <person name="Stark A."/>
            <person name="Stephan W."/>
            <person name="Strausberg R.L."/>
            <person name="Strempel S."/>
            <person name="Sturgill D."/>
            <person name="Sutton G."/>
            <person name="Sutton G.G."/>
            <person name="Tao W."/>
            <person name="Teichmann S."/>
            <person name="Tobari Y.N."/>
            <person name="Tomimura Y."/>
            <person name="Tsolas J.M."/>
            <person name="Valente V.L."/>
            <person name="Venter E."/>
            <person name="Venter J.C."/>
            <person name="Vicario S."/>
            <person name="Vieira F.G."/>
            <person name="Vilella A.J."/>
            <person name="Villasante A."/>
            <person name="Walenz B."/>
            <person name="Wang J."/>
            <person name="Wasserman M."/>
            <person name="Watts T."/>
            <person name="Wilson D."/>
            <person name="Wilson R.K."/>
            <person name="Wing R.A."/>
            <person name="Wolfner M.F."/>
            <person name="Wong A."/>
            <person name="Wong G.K."/>
            <person name="Wu C.I."/>
            <person name="Wu G."/>
            <person name="Yamamoto D."/>
            <person name="Yang H.P."/>
            <person name="Yang S.P."/>
            <person name="Yorke J.A."/>
            <person name="Yoshida K."/>
            <person name="Zdobnov E."/>
            <person name="Zhang P."/>
            <person name="Zhang Y."/>
            <person name="Zimin A.V."/>
            <person name="Baldwin J."/>
            <person name="Abdouelleil A."/>
            <person name="Abdulkadir J."/>
            <person name="Abebe A."/>
            <person name="Abera B."/>
            <person name="Abreu J."/>
            <person name="Acer S.C."/>
            <person name="Aftuck L."/>
            <person name="Alexander A."/>
            <person name="An P."/>
            <person name="Anderson E."/>
            <person name="Anderson S."/>
            <person name="Arachi H."/>
            <person name="Azer M."/>
            <person name="Bachantsang P."/>
            <person name="Barry A."/>
            <person name="Bayul T."/>
            <person name="Berlin A."/>
            <person name="Bessette D."/>
            <person name="Bloom T."/>
            <person name="Blye J."/>
            <person name="Boguslavskiy L."/>
            <person name="Bonnet C."/>
            <person name="Boukhgalter B."/>
            <person name="Bourzgui I."/>
            <person name="Brown A."/>
            <person name="Cahill P."/>
            <person name="Channer S."/>
            <person name="Cheshatsang Y."/>
            <person name="Chuda L."/>
            <person name="Citroen M."/>
            <person name="Collymore A."/>
            <person name="Cooke P."/>
            <person name="Costello M."/>
            <person name="D'Aco K."/>
            <person name="Daza R."/>
            <person name="De Haan G."/>
            <person name="DeGray S."/>
            <person name="DeMaso C."/>
            <person name="Dhargay N."/>
            <person name="Dooley K."/>
            <person name="Dooley E."/>
            <person name="Doricent M."/>
            <person name="Dorje P."/>
            <person name="Dorjee K."/>
            <person name="Dupes A."/>
            <person name="Elong R."/>
            <person name="Falk J."/>
            <person name="Farina A."/>
            <person name="Faro S."/>
            <person name="Ferguson D."/>
            <person name="Fisher S."/>
            <person name="Foley C.D."/>
            <person name="Franke A."/>
            <person name="Friedrich D."/>
            <person name="Gadbois L."/>
            <person name="Gearin G."/>
            <person name="Gearin C.R."/>
            <person name="Giannoukos G."/>
            <person name="Goode T."/>
            <person name="Graham J."/>
            <person name="Grandbois E."/>
            <person name="Grewal S."/>
            <person name="Gyaltsen K."/>
            <person name="Hafez N."/>
            <person name="Hagos B."/>
            <person name="Hall J."/>
            <person name="Henson C."/>
            <person name="Hollinger A."/>
            <person name="Honan T."/>
            <person name="Huard M.D."/>
            <person name="Hughes L."/>
            <person name="Hurhula B."/>
            <person name="Husby M.E."/>
            <person name="Kamat A."/>
            <person name="Kanga B."/>
            <person name="Kashin S."/>
            <person name="Khazanovich D."/>
            <person name="Kisner P."/>
            <person name="Lance K."/>
            <person name="Lara M."/>
            <person name="Lee W."/>
            <person name="Lennon N."/>
            <person name="Letendre F."/>
            <person name="LeVine R."/>
            <person name="Lipovsky A."/>
            <person name="Liu X."/>
            <person name="Liu J."/>
            <person name="Liu S."/>
            <person name="Lokyitsang T."/>
            <person name="Lokyitsang Y."/>
            <person name="Lubonja R."/>
            <person name="Lui A."/>
            <person name="MacDonald P."/>
            <person name="Magnisalis V."/>
            <person name="Maru K."/>
            <person name="Matthews C."/>
            <person name="McCusker W."/>
            <person name="McDonough S."/>
            <person name="Mehta T."/>
            <person name="Meldrim J."/>
            <person name="Meneus L."/>
            <person name="Mihai O."/>
            <person name="Mihalev A."/>
            <person name="Mihova T."/>
            <person name="Mittelman R."/>
            <person name="Mlenga V."/>
            <person name="Montmayeur A."/>
            <person name="Mulrain L."/>
            <person name="Navidi A."/>
            <person name="Naylor J."/>
            <person name="Negash T."/>
            <person name="Nguyen T."/>
            <person name="Nguyen N."/>
            <person name="Nicol R."/>
            <person name="Norbu C."/>
            <person name="Norbu N."/>
            <person name="Novod N."/>
            <person name="O'Neill B."/>
            <person name="Osman S."/>
            <person name="Markiewicz E."/>
            <person name="Oyono O.L."/>
            <person name="Patti C."/>
            <person name="Phunkhang P."/>
            <person name="Pierre F."/>
            <person name="Priest M."/>
            <person name="Raghuraman S."/>
            <person name="Rege F."/>
            <person name="Reyes R."/>
            <person name="Rise C."/>
            <person name="Rogov P."/>
            <person name="Ross K."/>
            <person name="Ryan E."/>
            <person name="Settipalli S."/>
            <person name="Shea T."/>
            <person name="Sherpa N."/>
            <person name="Shi L."/>
            <person name="Shih D."/>
            <person name="Sparrow T."/>
            <person name="Spaulding J."/>
            <person name="Stalker J."/>
            <person name="Stange-Thomann N."/>
            <person name="Stavropoulos S."/>
            <person name="Stone C."/>
            <person name="Strader C."/>
            <person name="Tesfaye S."/>
            <person name="Thomson T."/>
            <person name="Thoulutsang Y."/>
            <person name="Thoulutsang D."/>
            <person name="Topham K."/>
            <person name="Topping I."/>
            <person name="Tsamla T."/>
            <person name="Vassiliev H."/>
            <person name="Vo A."/>
            <person name="Wangchuk T."/>
            <person name="Wangdi T."/>
            <person name="Weiand M."/>
            <person name="Wilkinson J."/>
            <person name="Wilson A."/>
            <person name="Yadav S."/>
            <person name="Young G."/>
            <person name="Yu Q."/>
            <person name="Zembek L."/>
            <person name="Zhong D."/>
            <person name="Zimmer A."/>
            <person name="Zwirko Z."/>
            <person name="Jaffe D.B."/>
            <person name="Alvarez P."/>
            <person name="Brockman W."/>
            <person name="Butler J."/>
            <person name="Chin C."/>
            <person name="Gnerre S."/>
            <person name="Grabherr M."/>
            <person name="Kleber M."/>
            <person name="Mauceli E."/>
            <person name="MacCallum I."/>
        </authorList>
    </citation>
    <scope>NUCLEOTIDE SEQUENCE [LARGE SCALE GENOMIC DNA]</scope>
    <source>
        <strain evidence="3">MSH-3 / Tucson 14011-0111.49</strain>
    </source>
</reference>
<dbReference type="HOGENOM" id="CLU_2457147_0_0_1"/>
<protein>
    <submittedName>
        <fullName evidence="2">GL16622</fullName>
    </submittedName>
</protein>
<dbReference type="STRING" id="7234.B4IS23"/>
<dbReference type="GO" id="GO:0007444">
    <property type="term" value="P:imaginal disc development"/>
    <property type="evidence" value="ECO:0007669"/>
    <property type="project" value="EnsemblMetazoa"/>
</dbReference>